<feature type="transmembrane region" description="Helical" evidence="1">
    <location>
        <begin position="76"/>
        <end position="100"/>
    </location>
</feature>
<keyword evidence="2" id="KW-0614">Plasmid</keyword>
<dbReference type="RefSeq" id="WP_011899309.1">
    <property type="nucleotide sequence ID" value="NZ_JBANEX010000131.1"/>
</dbReference>
<evidence type="ECO:0000313" key="2">
    <source>
        <dbReference type="EMBL" id="ALL42130.1"/>
    </source>
</evidence>
<dbReference type="EMBL" id="KT033469">
    <property type="protein sequence ID" value="ALL42130.1"/>
    <property type="molecule type" value="Genomic_DNA"/>
</dbReference>
<keyword evidence="1" id="KW-0812">Transmembrane</keyword>
<name>A0A189PG09_AERSS</name>
<keyword evidence="1" id="KW-0472">Membrane</keyword>
<dbReference type="OMA" id="WIVHRIT"/>
<feature type="transmembrane region" description="Helical" evidence="1">
    <location>
        <begin position="121"/>
        <end position="142"/>
    </location>
</feature>
<sequence length="146" mass="15868">MRDLDVILMVVIGIVTSVVLVRFSARRSMGVELTWGQSLKVVLWRGTVALVLGFGLGKLVGWGIQSGVLSMSAVKGNILLLVGVLVICGLASFAVYQWIVHRITGRSVSLKSLIKGVVHELGYLIAMLAFLFVLFLVVGVLYELLR</sequence>
<protein>
    <submittedName>
        <fullName evidence="2">Uncharacterized protein</fullName>
    </submittedName>
</protein>
<feature type="transmembrane region" description="Helical" evidence="1">
    <location>
        <begin position="43"/>
        <end position="64"/>
    </location>
</feature>
<geneLocation type="plasmid" evidence="2">
    <name>pAsa4b</name>
</geneLocation>
<organism evidence="2">
    <name type="scientific">Aeromonas salmonicida subsp. salmonicida</name>
    <dbReference type="NCBI Taxonomy" id="29491"/>
    <lineage>
        <taxon>Bacteria</taxon>
        <taxon>Pseudomonadati</taxon>
        <taxon>Pseudomonadota</taxon>
        <taxon>Gammaproteobacteria</taxon>
        <taxon>Aeromonadales</taxon>
        <taxon>Aeromonadaceae</taxon>
        <taxon>Aeromonas</taxon>
    </lineage>
</organism>
<evidence type="ECO:0000256" key="1">
    <source>
        <dbReference type="SAM" id="Phobius"/>
    </source>
</evidence>
<reference evidence="2" key="1">
    <citation type="submission" date="2015-06" db="EMBL/GenBank/DDBJ databases">
        <title>Antimicrobial resistance-carrying plasmid pAsa4 variants found in Aeromonas salmonicida subsp. salmonicida: general architecture, construction blocks and gene elimination.</title>
        <authorList>
            <person name="Tanaka K.H."/>
            <person name="Vincent A.T."/>
            <person name="Trudel M.V."/>
            <person name="Paquet V.E."/>
            <person name="Frenette M."/>
            <person name="Charette S.J."/>
        </authorList>
    </citation>
    <scope>NUCLEOTIDE SEQUENCE</scope>
    <source>
        <strain evidence="2">01-B522</strain>
        <plasmid evidence="2">pAsa4b</plasmid>
    </source>
</reference>
<dbReference type="AlphaFoldDB" id="A0A189PG09"/>
<keyword evidence="1" id="KW-1133">Transmembrane helix</keyword>
<proteinExistence type="predicted"/>
<feature type="transmembrane region" description="Helical" evidence="1">
    <location>
        <begin position="6"/>
        <end position="23"/>
    </location>
</feature>
<accession>A0A189PG09</accession>